<dbReference type="EMBL" id="LQBM01000003">
    <property type="protein sequence ID" value="KUG58972.1"/>
    <property type="molecule type" value="Genomic_DNA"/>
</dbReference>
<reference evidence="3" key="1">
    <citation type="submission" date="2015-12" db="EMBL/GenBank/DDBJ databases">
        <authorList>
            <person name="Nair G.R."/>
            <person name="Kaur G."/>
            <person name="Mayilraj S."/>
        </authorList>
    </citation>
    <scope>NUCLEOTIDE SEQUENCE [LARGE SCALE GENOMIC DNA]</scope>
    <source>
        <strain evidence="3">CD08_7</strain>
    </source>
</reference>
<keyword evidence="3" id="KW-1185">Reference proteome</keyword>
<dbReference type="Proteomes" id="UP000054023">
    <property type="component" value="Unassembled WGS sequence"/>
</dbReference>
<sequence length="518" mass="56395">MPHPLDALVTEQDRTRDMAGELETALWKLESLQENLAQLELSREDAGWQLLTAQGKQDMTREGIIRHAEQHRVMAIANPLVRRGLHLTAAYVFGQGVGTVAKGDAANDLVQAFLDDPVVRDVLAGAQANSRNQVALGTDGNLFFALPTDRFTGAVTIRDIPMDEIAEIITAPGDKATVHYYLRVWAERDPASGKYFNRKAAYPALRYSPVTKHKRIQLSASETAPVQWDVPVYHVAVNQLKGQQWGTADVFSAIPWARAYSDFLNDWAKLVKSLSKIAWMQTSKGKPGHSRQARAEAARMGDMPAGSTAVMSGETTLQAVPKSGATIDSESGRPLATMVAAAFGLPVTTLLSDPGQTGARATAETLNLPTRLMMEARQEVWRETRRQILEYVILQATLAPRGPLRRRGRVERTGDHLRPAFRETDEGTLSVDFPPLDDTPVEVLIKALVDADSTGLVPPLITLEKILRAIGVRDVDEVLSKVTDEDGNFIPPGTVTADAAGQAAADALRRGGNPAEIL</sequence>
<organism evidence="2 3">
    <name type="scientific">Nesterenkonia jeotgali</name>
    <dbReference type="NCBI Taxonomy" id="317018"/>
    <lineage>
        <taxon>Bacteria</taxon>
        <taxon>Bacillati</taxon>
        <taxon>Actinomycetota</taxon>
        <taxon>Actinomycetes</taxon>
        <taxon>Micrococcales</taxon>
        <taxon>Micrococcaceae</taxon>
        <taxon>Nesterenkonia</taxon>
    </lineage>
</organism>
<proteinExistence type="predicted"/>
<gene>
    <name evidence="2" type="ORF">AVL63_02825</name>
</gene>
<name>A0A0W8IG69_9MICC</name>
<dbReference type="STRING" id="317018.AVL63_02825"/>
<dbReference type="OrthoDB" id="5066137at2"/>
<evidence type="ECO:0000256" key="1">
    <source>
        <dbReference type="SAM" id="Coils"/>
    </source>
</evidence>
<dbReference type="RefSeq" id="WP_058888654.1">
    <property type="nucleotide sequence ID" value="NZ_LQBM01000003.1"/>
</dbReference>
<protein>
    <recommendedName>
        <fullName evidence="4">Phage portal protein</fullName>
    </recommendedName>
</protein>
<comment type="caution">
    <text evidence="2">The sequence shown here is derived from an EMBL/GenBank/DDBJ whole genome shotgun (WGS) entry which is preliminary data.</text>
</comment>
<accession>A0A0W8IG69</accession>
<feature type="coiled-coil region" evidence="1">
    <location>
        <begin position="22"/>
        <end position="49"/>
    </location>
</feature>
<evidence type="ECO:0008006" key="4">
    <source>
        <dbReference type="Google" id="ProtNLM"/>
    </source>
</evidence>
<dbReference type="AlphaFoldDB" id="A0A0W8IG69"/>
<evidence type="ECO:0000313" key="3">
    <source>
        <dbReference type="Proteomes" id="UP000054023"/>
    </source>
</evidence>
<evidence type="ECO:0000313" key="2">
    <source>
        <dbReference type="EMBL" id="KUG58972.1"/>
    </source>
</evidence>
<keyword evidence="1" id="KW-0175">Coiled coil</keyword>